<dbReference type="Proteomes" id="UP000437862">
    <property type="component" value="Chromosome"/>
</dbReference>
<dbReference type="CDD" id="cd22343">
    <property type="entry name" value="PDDEXK_lambda_exonuclease-like"/>
    <property type="match status" value="1"/>
</dbReference>
<reference evidence="3" key="2">
    <citation type="submission" date="2019-07" db="EMBL/GenBank/DDBJ databases">
        <authorList>
            <person name="Whitman W."/>
            <person name="Huntemann M."/>
            <person name="Clum A."/>
            <person name="Pillay M."/>
            <person name="Palaniappan K."/>
            <person name="Varghese N."/>
            <person name="Mikhailova N."/>
            <person name="Stamatis D."/>
            <person name="Reddy T."/>
            <person name="Daum C."/>
            <person name="Shapiro N."/>
            <person name="Ivanova N."/>
            <person name="Kyrpides N."/>
            <person name="Woyke T."/>
        </authorList>
    </citation>
    <scope>NUCLEOTIDE SEQUENCE</scope>
    <source>
        <strain evidence="3">CGMCC 1.10685</strain>
    </source>
</reference>
<name>A0A562PHF2_9BURK</name>
<evidence type="ECO:0000313" key="2">
    <source>
        <dbReference type="EMBL" id="QGZ42688.1"/>
    </source>
</evidence>
<organism evidence="3 4">
    <name type="scientific">Pseudoduganella flava</name>
    <dbReference type="NCBI Taxonomy" id="871742"/>
    <lineage>
        <taxon>Bacteria</taxon>
        <taxon>Pseudomonadati</taxon>
        <taxon>Pseudomonadota</taxon>
        <taxon>Betaproteobacteria</taxon>
        <taxon>Burkholderiales</taxon>
        <taxon>Oxalobacteraceae</taxon>
        <taxon>Telluria group</taxon>
        <taxon>Pseudoduganella</taxon>
    </lineage>
</organism>
<keyword evidence="2" id="KW-0378">Hydrolase</keyword>
<protein>
    <submittedName>
        <fullName evidence="2">Exonuclease</fullName>
    </submittedName>
    <submittedName>
        <fullName evidence="3">YqaJ-like recombinase protein</fullName>
    </submittedName>
</protein>
<evidence type="ECO:0000259" key="1">
    <source>
        <dbReference type="Pfam" id="PF09588"/>
    </source>
</evidence>
<reference evidence="3 4" key="1">
    <citation type="journal article" date="2015" name="Stand. Genomic Sci.">
        <title>Genomic Encyclopedia of Bacterial and Archaeal Type Strains, Phase III: the genomes of soil and plant-associated and newly described type strains.</title>
        <authorList>
            <person name="Whitman W.B."/>
            <person name="Woyke T."/>
            <person name="Klenk H.P."/>
            <person name="Zhou Y."/>
            <person name="Lilburn T.G."/>
            <person name="Beck B.J."/>
            <person name="De Vos P."/>
            <person name="Vandamme P."/>
            <person name="Eisen J.A."/>
            <person name="Garrity G."/>
            <person name="Hugenholtz P."/>
            <person name="Kyrpides N.C."/>
        </authorList>
    </citation>
    <scope>NUCLEOTIDE SEQUENCE [LARGE SCALE GENOMIC DNA]</scope>
    <source>
        <strain evidence="3 4">CGMCC 1.10685</strain>
    </source>
</reference>
<evidence type="ECO:0000313" key="3">
    <source>
        <dbReference type="EMBL" id="TWI43854.1"/>
    </source>
</evidence>
<dbReference type="InterPro" id="IPR011335">
    <property type="entry name" value="Restrct_endonuc-II-like"/>
</dbReference>
<dbReference type="InterPro" id="IPR051703">
    <property type="entry name" value="NF-kappa-B_Signaling_Reg"/>
</dbReference>
<dbReference type="AlphaFoldDB" id="A0A562PHF2"/>
<sequence length="215" mass="24060">MIERQSNQGGADWLRERAGHATASCFADILAVGRNGQPLKAREDYLMHLVVERITGEPIVTPSSFAMQWGTEAEPYARATYEEETGAIVREVGFKKHPKHEWVGASSDGLVGPKGGIEIKSPYNSAIHLLTWETGMPEHHKPQVQGQIWVLELDWVDFCSFDPRMQAGAEHLKLYRQRIYRDDAYISKTLEPGVLAFLAEVQAKVDLLNSMEVAA</sequence>
<evidence type="ECO:0000313" key="4">
    <source>
        <dbReference type="Proteomes" id="UP000315112"/>
    </source>
</evidence>
<evidence type="ECO:0000313" key="5">
    <source>
        <dbReference type="Proteomes" id="UP000437862"/>
    </source>
</evidence>
<dbReference type="Gene3D" id="3.90.320.10">
    <property type="match status" value="1"/>
</dbReference>
<accession>A0A562PHF2</accession>
<dbReference type="InterPro" id="IPR019080">
    <property type="entry name" value="YqaJ_viral_recombinase"/>
</dbReference>
<keyword evidence="2" id="KW-0269">Exonuclease</keyword>
<keyword evidence="5" id="KW-1185">Reference proteome</keyword>
<feature type="domain" description="YqaJ viral recombinase" evidence="1">
    <location>
        <begin position="12"/>
        <end position="150"/>
    </location>
</feature>
<dbReference type="EMBL" id="VLKW01000011">
    <property type="protein sequence ID" value="TWI43854.1"/>
    <property type="molecule type" value="Genomic_DNA"/>
</dbReference>
<keyword evidence="2" id="KW-0540">Nuclease</keyword>
<dbReference type="PANTHER" id="PTHR46609">
    <property type="entry name" value="EXONUCLEASE, PHAGE-TYPE/RECB, C-TERMINAL DOMAIN-CONTAINING PROTEIN"/>
    <property type="match status" value="1"/>
</dbReference>
<gene>
    <name evidence="2" type="ORF">GO485_29085</name>
    <name evidence="3" type="ORF">IP92_04909</name>
</gene>
<proteinExistence type="predicted"/>
<dbReference type="Pfam" id="PF09588">
    <property type="entry name" value="YqaJ"/>
    <property type="match status" value="1"/>
</dbReference>
<dbReference type="RefSeq" id="WP_145880213.1">
    <property type="nucleotide sequence ID" value="NZ_CP046904.1"/>
</dbReference>
<dbReference type="SUPFAM" id="SSF52980">
    <property type="entry name" value="Restriction endonuclease-like"/>
    <property type="match status" value="1"/>
</dbReference>
<dbReference type="EMBL" id="CP046904">
    <property type="protein sequence ID" value="QGZ42688.1"/>
    <property type="molecule type" value="Genomic_DNA"/>
</dbReference>
<dbReference type="OrthoDB" id="1245848at2"/>
<dbReference type="GO" id="GO:0004527">
    <property type="term" value="F:exonuclease activity"/>
    <property type="evidence" value="ECO:0007669"/>
    <property type="project" value="UniProtKB-KW"/>
</dbReference>
<dbReference type="Proteomes" id="UP000315112">
    <property type="component" value="Unassembled WGS sequence"/>
</dbReference>
<dbReference type="PANTHER" id="PTHR46609:SF6">
    <property type="entry name" value="EXONUCLEASE, PHAGE-TYPE_RECB, C-TERMINAL DOMAIN-CONTAINING PROTEIN-RELATED"/>
    <property type="match status" value="1"/>
</dbReference>
<dbReference type="InterPro" id="IPR011604">
    <property type="entry name" value="PDDEXK-like_dom_sf"/>
</dbReference>
<reference evidence="2 5" key="3">
    <citation type="submission" date="2019-12" db="EMBL/GenBank/DDBJ databases">
        <title>Draft Genome Sequences of Six Type Strains of the Genus Massilia.</title>
        <authorList>
            <person name="Miess H."/>
            <person name="Frediansyah A."/>
            <person name="Goeker M."/>
            <person name="Gross H."/>
        </authorList>
    </citation>
    <scope>NUCLEOTIDE SEQUENCE [LARGE SCALE GENOMIC DNA]</scope>
    <source>
        <strain evidence="2 5">DSM 26639</strain>
    </source>
</reference>